<dbReference type="Proteomes" id="UP000011566">
    <property type="component" value="Unassembled WGS sequence"/>
</dbReference>
<dbReference type="OrthoDB" id="202667at2157"/>
<dbReference type="EMBL" id="AOMB01000041">
    <property type="protein sequence ID" value="EMA36424.1"/>
    <property type="molecule type" value="Genomic_DNA"/>
</dbReference>
<feature type="region of interest" description="Disordered" evidence="1">
    <location>
        <begin position="190"/>
        <end position="295"/>
    </location>
</feature>
<comment type="caution">
    <text evidence="2">The sequence shown here is derived from an EMBL/GenBank/DDBJ whole genome shotgun (WGS) entry which is preliminary data.</text>
</comment>
<dbReference type="PATRIC" id="fig|1132509.6.peg.3322"/>
<evidence type="ECO:0000313" key="3">
    <source>
        <dbReference type="Proteomes" id="UP000011566"/>
    </source>
</evidence>
<keyword evidence="3" id="KW-1185">Reference proteome</keyword>
<name>M0LVN1_9EURY</name>
<dbReference type="eggNOG" id="arCOG10187">
    <property type="taxonomic scope" value="Archaea"/>
</dbReference>
<evidence type="ECO:0000256" key="1">
    <source>
        <dbReference type="SAM" id="MobiDB-lite"/>
    </source>
</evidence>
<gene>
    <name evidence="2" type="ORF">C447_14231</name>
</gene>
<dbReference type="eggNOG" id="arCOG10133">
    <property type="taxonomic scope" value="Archaea"/>
</dbReference>
<evidence type="ECO:0008006" key="4">
    <source>
        <dbReference type="Google" id="ProtNLM"/>
    </source>
</evidence>
<proteinExistence type="predicted"/>
<reference evidence="2 3" key="1">
    <citation type="journal article" date="2014" name="PLoS Genet.">
        <title>Phylogenetically driven sequencing of extremely halophilic archaea reveals strategies for static and dynamic osmo-response.</title>
        <authorList>
            <person name="Becker E.A."/>
            <person name="Seitzer P.M."/>
            <person name="Tritt A."/>
            <person name="Larsen D."/>
            <person name="Krusor M."/>
            <person name="Yao A.I."/>
            <person name="Wu D."/>
            <person name="Madern D."/>
            <person name="Eisen J.A."/>
            <person name="Darling A.E."/>
            <person name="Facciotti M.T."/>
        </authorList>
    </citation>
    <scope>NUCLEOTIDE SEQUENCE [LARGE SCALE GENOMIC DNA]</scope>
    <source>
        <strain evidence="2 3">100A6</strain>
    </source>
</reference>
<dbReference type="RefSeq" id="WP_007695062.1">
    <property type="nucleotide sequence ID" value="NZ_AOMB01000041.1"/>
</dbReference>
<sequence>MVQYEGGTYRNNDNNQIRLGSENSYIDGASLEVDADASEAPNPDEALNYRGVRIEMGHNYTPVDVSIRNCEISVRSTPQTGGAIVAESTAGHFEVRNTRIGVDPDGVRAVLGKEPDGGAYEPPAEPHSAVFEDVDITGSASGNEAIRLVGRPDSLVDGCRIAQDGSDRDGVALVDSPGTAINETVLDVTGTPVTRENSPGVDDFTVEDISSVDTPSEGTGSDDTDSSDGDAGGSGSEPGLRWSSSGELTIEAPGDGGASYLLTVGDNLEPSTDNGATIDDTDDVSRNTAMGQVGDGGIDSYTFDGGILAFEMDGDAALTLNDQEITADQLPDNTITIASDGGRSTYDLAVSVALGKSDAMNATVDDNDDLSGSHVTGQVDGGGRDSYGFSGEITGFDLDGNATVYRNGEEVDPDDLPTETLSITSTGESASYRFTVGGDVERTTTNGATVDDNDVVDGKTVTGQVGGGGRDSYSISGGVLSFEMDGDALIYLNDREMEAGQFSNNTITIASDGGRSSYRLAASVALGKSDAMNATVDDNDDLSGAHATGQVDGGGRDSYGFSGEITAFSQDGDASVYLDSEAIDPDSLPDNTLTVSSQGGRSTYEFTVDGDVEKTTTNGATVDDNDAISGDTVSGQVGGGGRDSYSISGTVSAFDIDGDAALYFNDEEVAPGDVTNR</sequence>
<accession>M0LVN1</accession>
<protein>
    <recommendedName>
        <fullName evidence="4">Right handed beta helix domain-containing protein</fullName>
    </recommendedName>
</protein>
<evidence type="ECO:0000313" key="2">
    <source>
        <dbReference type="EMBL" id="EMA36424.1"/>
    </source>
</evidence>
<organism evidence="2 3">
    <name type="scientific">Halococcus hamelinensis 100A6</name>
    <dbReference type="NCBI Taxonomy" id="1132509"/>
    <lineage>
        <taxon>Archaea</taxon>
        <taxon>Methanobacteriati</taxon>
        <taxon>Methanobacteriota</taxon>
        <taxon>Stenosarchaea group</taxon>
        <taxon>Halobacteria</taxon>
        <taxon>Halobacteriales</taxon>
        <taxon>Halococcaceae</taxon>
        <taxon>Halococcus</taxon>
    </lineage>
</organism>
<dbReference type="AlphaFoldDB" id="M0LVN1"/>